<dbReference type="EMBL" id="FNBW01000003">
    <property type="protein sequence ID" value="SDF44686.1"/>
    <property type="molecule type" value="Genomic_DNA"/>
</dbReference>
<dbReference type="OrthoDB" id="7273354at2"/>
<protein>
    <submittedName>
        <fullName evidence="1">Uncharacterized protein</fullName>
    </submittedName>
</protein>
<proteinExistence type="predicted"/>
<gene>
    <name evidence="1" type="ORF">SAMN05660686_01391</name>
</gene>
<sequence>MVRIEGMNGGFIRAEEERRLLQDGMTRFNLSLDEANGAMLATVNDQKLVLQRVADEGTREFLNVQASRNRQRRLSRQDFRQAVEMYRAKSRQRVSEEEAKRRVKSLMLEEGITAKRHGWLIRSRRWFNSIPEQIA</sequence>
<organism evidence="1 2">
    <name type="scientific">Thalassobaculum litoreum DSM 18839</name>
    <dbReference type="NCBI Taxonomy" id="1123362"/>
    <lineage>
        <taxon>Bacteria</taxon>
        <taxon>Pseudomonadati</taxon>
        <taxon>Pseudomonadota</taxon>
        <taxon>Alphaproteobacteria</taxon>
        <taxon>Rhodospirillales</taxon>
        <taxon>Thalassobaculaceae</taxon>
        <taxon>Thalassobaculum</taxon>
    </lineage>
</organism>
<accession>A0A8G2BHJ6</accession>
<comment type="caution">
    <text evidence="1">The sequence shown here is derived from an EMBL/GenBank/DDBJ whole genome shotgun (WGS) entry which is preliminary data.</text>
</comment>
<dbReference type="RefSeq" id="WP_028795413.1">
    <property type="nucleotide sequence ID" value="NZ_FNBW01000003.1"/>
</dbReference>
<reference evidence="1 2" key="1">
    <citation type="submission" date="2016-10" db="EMBL/GenBank/DDBJ databases">
        <authorList>
            <person name="Varghese N."/>
            <person name="Submissions S."/>
        </authorList>
    </citation>
    <scope>NUCLEOTIDE SEQUENCE [LARGE SCALE GENOMIC DNA]</scope>
    <source>
        <strain evidence="1 2">DSM 18839</strain>
    </source>
</reference>
<dbReference type="AlphaFoldDB" id="A0A8G2BHJ6"/>
<name>A0A8G2BHJ6_9PROT</name>
<dbReference type="Proteomes" id="UP000198615">
    <property type="component" value="Unassembled WGS sequence"/>
</dbReference>
<keyword evidence="2" id="KW-1185">Reference proteome</keyword>
<evidence type="ECO:0000313" key="1">
    <source>
        <dbReference type="EMBL" id="SDF44686.1"/>
    </source>
</evidence>
<evidence type="ECO:0000313" key="2">
    <source>
        <dbReference type="Proteomes" id="UP000198615"/>
    </source>
</evidence>